<evidence type="ECO:0000313" key="10">
    <source>
        <dbReference type="EMBL" id="PZL78299.1"/>
    </source>
</evidence>
<dbReference type="InterPro" id="IPR048454">
    <property type="entry name" value="YetF_N"/>
</dbReference>
<dbReference type="InterPro" id="IPR007353">
    <property type="entry name" value="DUF421"/>
</dbReference>
<dbReference type="PANTHER" id="PTHR34582:SF6">
    <property type="entry name" value="UPF0702 TRANSMEMBRANE PROTEIN YCAP"/>
    <property type="match status" value="1"/>
</dbReference>
<keyword evidence="6 7" id="KW-0472">Membrane</keyword>
<organism evidence="10 11">
    <name type="scientific">Enterococcus plantarum</name>
    <dbReference type="NCBI Taxonomy" id="1077675"/>
    <lineage>
        <taxon>Bacteria</taxon>
        <taxon>Bacillati</taxon>
        <taxon>Bacillota</taxon>
        <taxon>Bacilli</taxon>
        <taxon>Lactobacillales</taxon>
        <taxon>Enterococcaceae</taxon>
        <taxon>Enterococcus</taxon>
    </lineage>
</organism>
<evidence type="ECO:0000256" key="2">
    <source>
        <dbReference type="ARBA" id="ARBA00006448"/>
    </source>
</evidence>
<evidence type="ECO:0000256" key="4">
    <source>
        <dbReference type="ARBA" id="ARBA00022692"/>
    </source>
</evidence>
<keyword evidence="5 7" id="KW-1133">Transmembrane helix</keyword>
<accession>A0A2W4BXD7</accession>
<dbReference type="RefSeq" id="WP_111246831.1">
    <property type="nucleotide sequence ID" value="NZ_PIEU01000001.1"/>
</dbReference>
<keyword evidence="4 7" id="KW-0812">Transmembrane</keyword>
<feature type="domain" description="YetF-like N-terminal transmembrane" evidence="9">
    <location>
        <begin position="3"/>
        <end position="77"/>
    </location>
</feature>
<feature type="domain" description="YetF C-terminal" evidence="8">
    <location>
        <begin position="81"/>
        <end position="198"/>
    </location>
</feature>
<keyword evidence="11" id="KW-1185">Reference proteome</keyword>
<keyword evidence="3" id="KW-1003">Cell membrane</keyword>
<reference evidence="10 11" key="1">
    <citation type="submission" date="2017-11" db="EMBL/GenBank/DDBJ databases">
        <title>Draft genome sequence of Enterococcus plantarum TRW2 strain isolated from lettuce.</title>
        <authorList>
            <person name="Kim E.B."/>
            <person name="Marco M.L."/>
            <person name="Williams T.R."/>
            <person name="You I.H."/>
        </authorList>
    </citation>
    <scope>NUCLEOTIDE SEQUENCE [LARGE SCALE GENOMIC DNA]</scope>
    <source>
        <strain evidence="10 11">TRW2</strain>
    </source>
</reference>
<dbReference type="EMBL" id="PIEU01000001">
    <property type="protein sequence ID" value="PZL78299.1"/>
    <property type="molecule type" value="Genomic_DNA"/>
</dbReference>
<dbReference type="Pfam" id="PF20730">
    <property type="entry name" value="YetF_N"/>
    <property type="match status" value="1"/>
</dbReference>
<dbReference type="AlphaFoldDB" id="A0A2W4BXD7"/>
<dbReference type="PANTHER" id="PTHR34582">
    <property type="entry name" value="UPF0702 TRANSMEMBRANE PROTEIN YCAP"/>
    <property type="match status" value="1"/>
</dbReference>
<protein>
    <submittedName>
        <fullName evidence="10">DUF421 domain-containing protein</fullName>
    </submittedName>
</protein>
<feature type="transmembrane region" description="Helical" evidence="7">
    <location>
        <begin position="58"/>
        <end position="78"/>
    </location>
</feature>
<evidence type="ECO:0000256" key="5">
    <source>
        <dbReference type="ARBA" id="ARBA00022989"/>
    </source>
</evidence>
<dbReference type="InterPro" id="IPR023090">
    <property type="entry name" value="UPF0702_alpha/beta_dom_sf"/>
</dbReference>
<dbReference type="STRING" id="1077675.BCR22_09955"/>
<comment type="caution">
    <text evidence="10">The sequence shown here is derived from an EMBL/GenBank/DDBJ whole genome shotgun (WGS) entry which is preliminary data.</text>
</comment>
<dbReference type="GO" id="GO:0005886">
    <property type="term" value="C:plasma membrane"/>
    <property type="evidence" value="ECO:0007669"/>
    <property type="project" value="UniProtKB-SubCell"/>
</dbReference>
<dbReference type="Pfam" id="PF04239">
    <property type="entry name" value="DUF421"/>
    <property type="match status" value="1"/>
</dbReference>
<dbReference type="Gene3D" id="3.30.240.20">
    <property type="entry name" value="bsu07140 like domains"/>
    <property type="match status" value="2"/>
</dbReference>
<evidence type="ECO:0000259" key="9">
    <source>
        <dbReference type="Pfam" id="PF20730"/>
    </source>
</evidence>
<comment type="subcellular location">
    <subcellularLocation>
        <location evidence="1">Cell membrane</location>
        <topology evidence="1">Multi-pass membrane protein</topology>
    </subcellularLocation>
</comment>
<gene>
    <name evidence="10" type="ORF">CI088_00595</name>
</gene>
<evidence type="ECO:0000256" key="3">
    <source>
        <dbReference type="ARBA" id="ARBA00022475"/>
    </source>
</evidence>
<dbReference type="Proteomes" id="UP000249828">
    <property type="component" value="Unassembled WGS sequence"/>
</dbReference>
<evidence type="ECO:0000256" key="6">
    <source>
        <dbReference type="ARBA" id="ARBA00023136"/>
    </source>
</evidence>
<name>A0A2W4BXD7_9ENTE</name>
<evidence type="ECO:0000313" key="11">
    <source>
        <dbReference type="Proteomes" id="UP000249828"/>
    </source>
</evidence>
<evidence type="ECO:0000256" key="7">
    <source>
        <dbReference type="SAM" id="Phobius"/>
    </source>
</evidence>
<proteinExistence type="inferred from homology"/>
<evidence type="ECO:0000256" key="1">
    <source>
        <dbReference type="ARBA" id="ARBA00004651"/>
    </source>
</evidence>
<comment type="similarity">
    <text evidence="2">Belongs to the UPF0702 family.</text>
</comment>
<evidence type="ECO:0000259" key="8">
    <source>
        <dbReference type="Pfam" id="PF04239"/>
    </source>
</evidence>
<sequence>MFYLETFIKLLLGLLMATAIIKVTGKTTLAPQSPIDQIQNYILGGIIGGTIYSQDITIGMFIIVMFIWALISISFYYVRKQFPKISELLDGRTIRVLEKGSIVKNSLTEASLTIDQLYSMLRTQGVGSITQVEVGTIEKNGSLSVILKEATEKNYLIISDGKVNEDETNRSKLTENELTKILADNGTPNIEDIIILELDEELNVNFIQLESDE</sequence>